<feature type="domain" description="Fibronectin type-III" evidence="2">
    <location>
        <begin position="75"/>
        <end position="169"/>
    </location>
</feature>
<dbReference type="Gene3D" id="2.60.40.10">
    <property type="entry name" value="Immunoglobulins"/>
    <property type="match status" value="1"/>
</dbReference>
<dbReference type="PANTHER" id="PTHR47351:SF1">
    <property type="entry name" value="CHITIN BIOSYNTHESIS PROTEIN CHS5"/>
    <property type="match status" value="1"/>
</dbReference>
<dbReference type="InterPro" id="IPR036116">
    <property type="entry name" value="FN3_sf"/>
</dbReference>
<dbReference type="EMBL" id="ML121536">
    <property type="protein sequence ID" value="RPB25830.1"/>
    <property type="molecule type" value="Genomic_DNA"/>
</dbReference>
<dbReference type="PROSITE" id="PS50853">
    <property type="entry name" value="FN3"/>
    <property type="match status" value="1"/>
</dbReference>
<dbReference type="GO" id="GO:0000747">
    <property type="term" value="P:conjugation with cellular fusion"/>
    <property type="evidence" value="ECO:0007669"/>
    <property type="project" value="TreeGrafter"/>
</dbReference>
<evidence type="ECO:0000313" key="4">
    <source>
        <dbReference type="Proteomes" id="UP000267821"/>
    </source>
</evidence>
<dbReference type="CDD" id="cd17742">
    <property type="entry name" value="BRCT_CHS5_like"/>
    <property type="match status" value="1"/>
</dbReference>
<evidence type="ECO:0000259" key="1">
    <source>
        <dbReference type="PROSITE" id="PS50172"/>
    </source>
</evidence>
<dbReference type="SUPFAM" id="SSF49265">
    <property type="entry name" value="Fibronectin type III"/>
    <property type="match status" value="1"/>
</dbReference>
<dbReference type="InterPro" id="IPR001357">
    <property type="entry name" value="BRCT_dom"/>
</dbReference>
<dbReference type="InterPro" id="IPR031673">
    <property type="entry name" value="Chs5_N"/>
</dbReference>
<dbReference type="SUPFAM" id="SSF52113">
    <property type="entry name" value="BRCT domain"/>
    <property type="match status" value="1"/>
</dbReference>
<evidence type="ECO:0000259" key="2">
    <source>
        <dbReference type="PROSITE" id="PS50853"/>
    </source>
</evidence>
<dbReference type="PANTHER" id="PTHR47351">
    <property type="entry name" value="CHITIN BIOSYNTHESIS PROTEIN CHS5"/>
    <property type="match status" value="1"/>
</dbReference>
<accession>A0A3N4LSN8</accession>
<gene>
    <name evidence="3" type="ORF">L211DRAFT_772688</name>
</gene>
<dbReference type="InterPro" id="IPR052827">
    <property type="entry name" value="CHS_Export/Cell_Fusion_Reg"/>
</dbReference>
<dbReference type="AlphaFoldDB" id="A0A3N4LSN8"/>
<dbReference type="InterPro" id="IPR013783">
    <property type="entry name" value="Ig-like_fold"/>
</dbReference>
<dbReference type="GO" id="GO:0005802">
    <property type="term" value="C:trans-Golgi network"/>
    <property type="evidence" value="ECO:0007669"/>
    <property type="project" value="TreeGrafter"/>
</dbReference>
<dbReference type="GO" id="GO:0034044">
    <property type="term" value="C:exomer complex"/>
    <property type="evidence" value="ECO:0007669"/>
    <property type="project" value="TreeGrafter"/>
</dbReference>
<dbReference type="GO" id="GO:0006893">
    <property type="term" value="P:Golgi to plasma membrane transport"/>
    <property type="evidence" value="ECO:0007669"/>
    <property type="project" value="TreeGrafter"/>
</dbReference>
<dbReference type="PROSITE" id="PS50172">
    <property type="entry name" value="BRCT"/>
    <property type="match status" value="1"/>
</dbReference>
<dbReference type="CDD" id="cd00063">
    <property type="entry name" value="FN3"/>
    <property type="match status" value="1"/>
</dbReference>
<name>A0A3N4LSN8_9PEZI</name>
<dbReference type="STRING" id="1051890.A0A3N4LSN8"/>
<dbReference type="Pfam" id="PF16892">
    <property type="entry name" value="CHS5_N"/>
    <property type="match status" value="1"/>
</dbReference>
<dbReference type="Gene3D" id="3.40.50.10190">
    <property type="entry name" value="BRCT domain"/>
    <property type="match status" value="1"/>
</dbReference>
<evidence type="ECO:0000313" key="3">
    <source>
        <dbReference type="EMBL" id="RPB25830.1"/>
    </source>
</evidence>
<feature type="domain" description="BRCT" evidence="1">
    <location>
        <begin position="163"/>
        <end position="252"/>
    </location>
</feature>
<organism evidence="3 4">
    <name type="scientific">Terfezia boudieri ATCC MYA-4762</name>
    <dbReference type="NCBI Taxonomy" id="1051890"/>
    <lineage>
        <taxon>Eukaryota</taxon>
        <taxon>Fungi</taxon>
        <taxon>Dikarya</taxon>
        <taxon>Ascomycota</taxon>
        <taxon>Pezizomycotina</taxon>
        <taxon>Pezizomycetes</taxon>
        <taxon>Pezizales</taxon>
        <taxon>Pezizaceae</taxon>
        <taxon>Terfezia</taxon>
    </lineage>
</organism>
<dbReference type="OrthoDB" id="245697at2759"/>
<dbReference type="InterPro" id="IPR003961">
    <property type="entry name" value="FN3_dom"/>
</dbReference>
<dbReference type="SMART" id="SM00292">
    <property type="entry name" value="BRCT"/>
    <property type="match status" value="1"/>
</dbReference>
<dbReference type="GO" id="GO:0046983">
    <property type="term" value="F:protein dimerization activity"/>
    <property type="evidence" value="ECO:0007669"/>
    <property type="project" value="InterPro"/>
</dbReference>
<protein>
    <submittedName>
        <fullName evidence="3">BRCT domain-containing protein</fullName>
    </submittedName>
</protein>
<dbReference type="CDD" id="cd13945">
    <property type="entry name" value="Chs5_N"/>
    <property type="match status" value="1"/>
</dbReference>
<sequence>MLISLTVGKVDAGIAILLTEDRRLIEFPSILLPNGISSGSIVDIQVSRNTAAELTSANAFAHLQEEIFSEFGIHSPTKPQLRIRNATQTSVVLEWDPINLATATLRSLTLYRNGAKSGSIPNPTSFTTTKISGLAVNTEYTFHLVLKTSAGTYSSDKVTVKTQKLTDLSGITVCPGVMPPEAKEQLETTLLRIGAKPLQDYVRIDTTHFVCTEGRGQAWERAVEMNIPVVRPEWVEACESEGRIVGVRAYYLTADPRLMRPTLRERGPRPGTAGPGQ</sequence>
<dbReference type="SMART" id="SM00060">
    <property type="entry name" value="FN3"/>
    <property type="match status" value="1"/>
</dbReference>
<keyword evidence="4" id="KW-1185">Reference proteome</keyword>
<dbReference type="InParanoid" id="A0A3N4LSN8"/>
<dbReference type="Proteomes" id="UP000267821">
    <property type="component" value="Unassembled WGS sequence"/>
</dbReference>
<dbReference type="Pfam" id="PF12738">
    <property type="entry name" value="PTCB-BRCT"/>
    <property type="match status" value="1"/>
</dbReference>
<proteinExistence type="predicted"/>
<dbReference type="FunFam" id="2.60.40.10:FF:000453">
    <property type="entry name" value="Chitin biosynthesis protein CHS5"/>
    <property type="match status" value="1"/>
</dbReference>
<dbReference type="InterPro" id="IPR031669">
    <property type="entry name" value="Fn3_2"/>
</dbReference>
<dbReference type="Pfam" id="PF16893">
    <property type="entry name" value="fn3_2"/>
    <property type="match status" value="1"/>
</dbReference>
<reference evidence="3 4" key="1">
    <citation type="journal article" date="2018" name="Nat. Ecol. Evol.">
        <title>Pezizomycetes genomes reveal the molecular basis of ectomycorrhizal truffle lifestyle.</title>
        <authorList>
            <person name="Murat C."/>
            <person name="Payen T."/>
            <person name="Noel B."/>
            <person name="Kuo A."/>
            <person name="Morin E."/>
            <person name="Chen J."/>
            <person name="Kohler A."/>
            <person name="Krizsan K."/>
            <person name="Balestrini R."/>
            <person name="Da Silva C."/>
            <person name="Montanini B."/>
            <person name="Hainaut M."/>
            <person name="Levati E."/>
            <person name="Barry K.W."/>
            <person name="Belfiori B."/>
            <person name="Cichocki N."/>
            <person name="Clum A."/>
            <person name="Dockter R.B."/>
            <person name="Fauchery L."/>
            <person name="Guy J."/>
            <person name="Iotti M."/>
            <person name="Le Tacon F."/>
            <person name="Lindquist E.A."/>
            <person name="Lipzen A."/>
            <person name="Malagnac F."/>
            <person name="Mello A."/>
            <person name="Molinier V."/>
            <person name="Miyauchi S."/>
            <person name="Poulain J."/>
            <person name="Riccioni C."/>
            <person name="Rubini A."/>
            <person name="Sitrit Y."/>
            <person name="Splivallo R."/>
            <person name="Traeger S."/>
            <person name="Wang M."/>
            <person name="Zifcakova L."/>
            <person name="Wipf D."/>
            <person name="Zambonelli A."/>
            <person name="Paolocci F."/>
            <person name="Nowrousian M."/>
            <person name="Ottonello S."/>
            <person name="Baldrian P."/>
            <person name="Spatafora J.W."/>
            <person name="Henrissat B."/>
            <person name="Nagy L.G."/>
            <person name="Aury J.M."/>
            <person name="Wincker P."/>
            <person name="Grigoriev I.V."/>
            <person name="Bonfante P."/>
            <person name="Martin F.M."/>
        </authorList>
    </citation>
    <scope>NUCLEOTIDE SEQUENCE [LARGE SCALE GENOMIC DNA]</scope>
    <source>
        <strain evidence="3 4">ATCC MYA-4762</strain>
    </source>
</reference>
<feature type="non-terminal residue" evidence="3">
    <location>
        <position position="277"/>
    </location>
</feature>
<dbReference type="InterPro" id="IPR036420">
    <property type="entry name" value="BRCT_dom_sf"/>
</dbReference>
<dbReference type="Gene3D" id="6.20.120.50">
    <property type="match status" value="1"/>
</dbReference>